<evidence type="ECO:0000313" key="7">
    <source>
        <dbReference type="Proteomes" id="UP000664109"/>
    </source>
</evidence>
<dbReference type="Pfam" id="PF02709">
    <property type="entry name" value="Glyco_transf_7C"/>
    <property type="match status" value="1"/>
</dbReference>
<evidence type="ECO:0000259" key="5">
    <source>
        <dbReference type="Pfam" id="PF02709"/>
    </source>
</evidence>
<evidence type="ECO:0000313" key="6">
    <source>
        <dbReference type="EMBL" id="MBM9623909.1"/>
    </source>
</evidence>
<organism evidence="6 7">
    <name type="scientific">Streptomyces zhihengii</name>
    <dbReference type="NCBI Taxonomy" id="1818004"/>
    <lineage>
        <taxon>Bacteria</taxon>
        <taxon>Bacillati</taxon>
        <taxon>Actinomycetota</taxon>
        <taxon>Actinomycetes</taxon>
        <taxon>Kitasatosporales</taxon>
        <taxon>Streptomycetaceae</taxon>
        <taxon>Streptomyces</taxon>
    </lineage>
</organism>
<reference evidence="6 7" key="1">
    <citation type="journal article" date="2016" name="Arch. Microbiol.">
        <title>Streptomyces zhihengii sp. nov., isolated from rhizospheric soil of Psammosilene tunicoides.</title>
        <authorList>
            <person name="Huang M.J."/>
            <person name="Fei J.J."/>
            <person name="Salam N."/>
            <person name="Kim C.J."/>
            <person name="Hozzein W.N."/>
            <person name="Xiao M."/>
            <person name="Huang H.Q."/>
            <person name="Li W.J."/>
        </authorList>
    </citation>
    <scope>NUCLEOTIDE SEQUENCE [LARGE SCALE GENOMIC DNA]</scope>
    <source>
        <strain evidence="6 7">YIM T102</strain>
    </source>
</reference>
<evidence type="ECO:0000256" key="2">
    <source>
        <dbReference type="ARBA" id="ARBA00006739"/>
    </source>
</evidence>
<comment type="similarity">
    <text evidence="2">Belongs to the glycosyltransferase 2 family.</text>
</comment>
<comment type="caution">
    <text evidence="6">The sequence shown here is derived from an EMBL/GenBank/DDBJ whole genome shotgun (WGS) entry which is preliminary data.</text>
</comment>
<keyword evidence="4" id="KW-0808">Transferase</keyword>
<comment type="pathway">
    <text evidence="1">Cell wall biogenesis; cell wall polysaccharide biosynthesis.</text>
</comment>
<feature type="domain" description="Galactosyltransferase C-terminal" evidence="5">
    <location>
        <begin position="165"/>
        <end position="209"/>
    </location>
</feature>
<dbReference type="InterPro" id="IPR027791">
    <property type="entry name" value="Galactosyl_T_C"/>
</dbReference>
<dbReference type="Gene3D" id="3.90.550.10">
    <property type="entry name" value="Spore Coat Polysaccharide Biosynthesis Protein SpsA, Chain A"/>
    <property type="match status" value="1"/>
</dbReference>
<dbReference type="InterPro" id="IPR029044">
    <property type="entry name" value="Nucleotide-diphossugar_trans"/>
</dbReference>
<protein>
    <submittedName>
        <fullName evidence="6">Glycosyltransferase family 2 protein</fullName>
    </submittedName>
</protein>
<evidence type="ECO:0000256" key="4">
    <source>
        <dbReference type="ARBA" id="ARBA00022679"/>
    </source>
</evidence>
<gene>
    <name evidence="6" type="ORF">JE024_35575</name>
</gene>
<keyword evidence="3" id="KW-0328">Glycosyltransferase</keyword>
<dbReference type="Proteomes" id="UP000664109">
    <property type="component" value="Unassembled WGS sequence"/>
</dbReference>
<dbReference type="SUPFAM" id="SSF53448">
    <property type="entry name" value="Nucleotide-diphospho-sugar transferases"/>
    <property type="match status" value="1"/>
</dbReference>
<dbReference type="PANTHER" id="PTHR43179">
    <property type="entry name" value="RHAMNOSYLTRANSFERASE WBBL"/>
    <property type="match status" value="1"/>
</dbReference>
<dbReference type="RefSeq" id="WP_205377974.1">
    <property type="nucleotide sequence ID" value="NZ_JAFEJA010000002.1"/>
</dbReference>
<evidence type="ECO:0000256" key="1">
    <source>
        <dbReference type="ARBA" id="ARBA00004776"/>
    </source>
</evidence>
<dbReference type="PANTHER" id="PTHR43179:SF12">
    <property type="entry name" value="GALACTOFURANOSYLTRANSFERASE GLFT2"/>
    <property type="match status" value="1"/>
</dbReference>
<accession>A0ABS2V2K4</accession>
<keyword evidence="7" id="KW-1185">Reference proteome</keyword>
<proteinExistence type="inferred from homology"/>
<evidence type="ECO:0000256" key="3">
    <source>
        <dbReference type="ARBA" id="ARBA00022676"/>
    </source>
</evidence>
<sequence>MNIAVITPVAGRHSHLRLQHAGLRHGGRRPDHYVVVAMGDEEVRTVTADGEPPAEVIDVPVRDGRLPLAAARNAGAHRALTAGADLLVFLDVDCVPSPTLLTRYADAAAPGVLLCGPVAYLPPTPDRGYRLGELPALASPHPARPAPPAGVVVRGGDPRLFWSLSFALTAHTWRQVGGFCEQYTGYGGEDTDFAATATRSGVDLWWVGGAEAYHQHHPVHTPPVHHLDDILRNGALYKKRWGSWPMLGWLREFARMGLVVHHPATDTWRRTGPGQ</sequence>
<name>A0ABS2V2K4_9ACTN</name>
<dbReference type="EMBL" id="JAFEJA010000002">
    <property type="protein sequence ID" value="MBM9623909.1"/>
    <property type="molecule type" value="Genomic_DNA"/>
</dbReference>